<protein>
    <submittedName>
        <fullName evidence="1">Uncharacterized protein</fullName>
    </submittedName>
</protein>
<gene>
    <name evidence="1" type="ORF">EJ104_07335</name>
</gene>
<dbReference type="OrthoDB" id="67670at2"/>
<dbReference type="EMBL" id="RXPE01000012">
    <property type="protein sequence ID" value="RTR27082.1"/>
    <property type="molecule type" value="Genomic_DNA"/>
</dbReference>
<dbReference type="RefSeq" id="WP_126352104.1">
    <property type="nucleotide sequence ID" value="NZ_CP086380.1"/>
</dbReference>
<organism evidence="1 2">
    <name type="scientific">Deinococcus radiophilus</name>
    <dbReference type="NCBI Taxonomy" id="32062"/>
    <lineage>
        <taxon>Bacteria</taxon>
        <taxon>Thermotogati</taxon>
        <taxon>Deinococcota</taxon>
        <taxon>Deinococci</taxon>
        <taxon>Deinococcales</taxon>
        <taxon>Deinococcaceae</taxon>
        <taxon>Deinococcus</taxon>
    </lineage>
</organism>
<dbReference type="AlphaFoldDB" id="A0A3S0JQW0"/>
<reference evidence="1 2" key="1">
    <citation type="submission" date="2018-12" db="EMBL/GenBank/DDBJ databases">
        <title>Deinococcus radiophilus ATCC 27603 genome sequencing and assembly.</title>
        <authorList>
            <person name="Maclea K.S."/>
            <person name="Maynard C.R."/>
        </authorList>
    </citation>
    <scope>NUCLEOTIDE SEQUENCE [LARGE SCALE GENOMIC DNA]</scope>
    <source>
        <strain evidence="1 2">ATCC 27603</strain>
    </source>
</reference>
<proteinExistence type="predicted"/>
<comment type="caution">
    <text evidence="1">The sequence shown here is derived from an EMBL/GenBank/DDBJ whole genome shotgun (WGS) entry which is preliminary data.</text>
</comment>
<accession>A0A3S0JQW0</accession>
<keyword evidence="2" id="KW-1185">Reference proteome</keyword>
<name>A0A3S0JQW0_9DEIO</name>
<sequence>MSFTEQDNLTWHPFPFPLESDAGQCEWRGGLVGCGPQTAAVLLRFWSARLGLDVPERDALAVALAPQLGAWRVPLSGGARAVQPWTWLLGLNQALMAEEMPLRARGYWGYRLGHGLERRLDHNWTQAWPTVGFEFSLRTQHYGVLDSYAATSTGLQGHLVAPLSDSKTTLQLEPRLGVGGAFWLEPI</sequence>
<evidence type="ECO:0000313" key="1">
    <source>
        <dbReference type="EMBL" id="RTR27082.1"/>
    </source>
</evidence>
<dbReference type="Proteomes" id="UP000277766">
    <property type="component" value="Unassembled WGS sequence"/>
</dbReference>
<evidence type="ECO:0000313" key="2">
    <source>
        <dbReference type="Proteomes" id="UP000277766"/>
    </source>
</evidence>